<dbReference type="Proteomes" id="UP000676428">
    <property type="component" value="Chromosome"/>
</dbReference>
<comment type="similarity">
    <text evidence="3">Belongs to the YihI family.</text>
</comment>
<gene>
    <name evidence="3" type="primary">yihI</name>
    <name evidence="5" type="ORF">KHX94_09145</name>
</gene>
<evidence type="ECO:0000313" key="5">
    <source>
        <dbReference type="EMBL" id="QVK24575.1"/>
    </source>
</evidence>
<feature type="region of interest" description="Disordered" evidence="4">
    <location>
        <begin position="1"/>
        <end position="66"/>
    </location>
</feature>
<dbReference type="EMBL" id="CP074572">
    <property type="protein sequence ID" value="QVK24575.1"/>
    <property type="molecule type" value="Genomic_DNA"/>
</dbReference>
<organism evidence="5 6">
    <name type="scientific">Shewanella dokdonensis</name>
    <dbReference type="NCBI Taxonomy" id="712036"/>
    <lineage>
        <taxon>Bacteria</taxon>
        <taxon>Pseudomonadati</taxon>
        <taxon>Pseudomonadota</taxon>
        <taxon>Gammaproteobacteria</taxon>
        <taxon>Alteromonadales</taxon>
        <taxon>Shewanellaceae</taxon>
        <taxon>Shewanella</taxon>
    </lineage>
</organism>
<dbReference type="RefSeq" id="WP_213683160.1">
    <property type="nucleotide sequence ID" value="NZ_CP074572.1"/>
</dbReference>
<comment type="subunit">
    <text evidence="3">Interacts with Der.</text>
</comment>
<accession>A0ABX8DJP7</accession>
<evidence type="ECO:0000256" key="4">
    <source>
        <dbReference type="SAM" id="MobiDB-lite"/>
    </source>
</evidence>
<feature type="compositionally biased region" description="Basic and acidic residues" evidence="4">
    <location>
        <begin position="22"/>
        <end position="35"/>
    </location>
</feature>
<dbReference type="HAMAP" id="MF_01058">
    <property type="entry name" value="GAP_YihI"/>
    <property type="match status" value="1"/>
</dbReference>
<evidence type="ECO:0000256" key="2">
    <source>
        <dbReference type="ARBA" id="ARBA00022517"/>
    </source>
</evidence>
<evidence type="ECO:0000256" key="3">
    <source>
        <dbReference type="HAMAP-Rule" id="MF_01058"/>
    </source>
</evidence>
<keyword evidence="1 3" id="KW-0343">GTPase activation</keyword>
<keyword evidence="6" id="KW-1185">Reference proteome</keyword>
<comment type="function">
    <text evidence="3">A GTPase-activating protein (GAP) that modifies Der/EngA GTPase function. May play a role in ribosome biogenesis.</text>
</comment>
<dbReference type="InterPro" id="IPR007336">
    <property type="entry name" value="YihI"/>
</dbReference>
<name>A0ABX8DJP7_9GAMM</name>
<proteinExistence type="inferred from homology"/>
<sequence length="171" mass="18937">MTRIKKTRKAGDAAPKHAPRTKKSERVLARKKQDSGNKAGSRQNPEGSAAKGSQAAKDPRIGSKKPVALGTEVMASQAKVAKTKLTDEQRLLQLEEDPRLNQLLDMLEEGRDLSAADQQWLEQQLAKIETLMQKLGIEDLDETDIVSNDSDEALLDKFDTGLAQLQNYQKE</sequence>
<evidence type="ECO:0000256" key="1">
    <source>
        <dbReference type="ARBA" id="ARBA00022468"/>
    </source>
</evidence>
<dbReference type="Pfam" id="PF04220">
    <property type="entry name" value="YihI"/>
    <property type="match status" value="1"/>
</dbReference>
<keyword evidence="2 3" id="KW-0690">Ribosome biogenesis</keyword>
<dbReference type="NCBIfam" id="NF003560">
    <property type="entry name" value="PRK05244.1-1"/>
    <property type="match status" value="1"/>
</dbReference>
<reference evidence="5 6" key="1">
    <citation type="journal article" date="2012" name="Int. J. Syst. Evol. Microbiol.">
        <title>Shewanella dokdonensis sp. nov., isolated from seawater.</title>
        <authorList>
            <person name="Sung H.R."/>
            <person name="Yoon J.H."/>
            <person name="Ghim S.Y."/>
        </authorList>
    </citation>
    <scope>NUCLEOTIDE SEQUENCE [LARGE SCALE GENOMIC DNA]</scope>
    <source>
        <strain evidence="5 6">DSM 23626</strain>
    </source>
</reference>
<feature type="compositionally biased region" description="Polar residues" evidence="4">
    <location>
        <begin position="36"/>
        <end position="46"/>
    </location>
</feature>
<protein>
    <recommendedName>
        <fullName evidence="3">Der GTPase-activating protein YihI</fullName>
    </recommendedName>
</protein>
<evidence type="ECO:0000313" key="6">
    <source>
        <dbReference type="Proteomes" id="UP000676428"/>
    </source>
</evidence>